<feature type="transmembrane region" description="Helical" evidence="9">
    <location>
        <begin position="271"/>
        <end position="288"/>
    </location>
</feature>
<accession>A0A6M1L097</accession>
<dbReference type="InterPro" id="IPR014756">
    <property type="entry name" value="Ig_E-set"/>
</dbReference>
<name>A0A6M1L097_9ACTN</name>
<dbReference type="GO" id="GO:0042597">
    <property type="term" value="C:periplasmic space"/>
    <property type="evidence" value="ECO:0007669"/>
    <property type="project" value="InterPro"/>
</dbReference>
<dbReference type="Pfam" id="PF04234">
    <property type="entry name" value="CopC"/>
    <property type="match status" value="1"/>
</dbReference>
<dbReference type="EMBL" id="SAIY01000004">
    <property type="protein sequence ID" value="NGM13939.1"/>
    <property type="molecule type" value="Genomic_DNA"/>
</dbReference>
<evidence type="ECO:0000256" key="7">
    <source>
        <dbReference type="ARBA" id="ARBA00023008"/>
    </source>
</evidence>
<evidence type="ECO:0000256" key="2">
    <source>
        <dbReference type="ARBA" id="ARBA00022475"/>
    </source>
</evidence>
<feature type="transmembrane region" description="Helical" evidence="9">
    <location>
        <begin position="229"/>
        <end position="251"/>
    </location>
</feature>
<keyword evidence="6 9" id="KW-1133">Transmembrane helix</keyword>
<keyword evidence="8 9" id="KW-0472">Membrane</keyword>
<feature type="chain" id="PRO_5027085617" evidence="10">
    <location>
        <begin position="31"/>
        <end position="557"/>
    </location>
</feature>
<keyword evidence="14" id="KW-1185">Reference proteome</keyword>
<dbReference type="GO" id="GO:0005507">
    <property type="term" value="F:copper ion binding"/>
    <property type="evidence" value="ECO:0007669"/>
    <property type="project" value="InterPro"/>
</dbReference>
<evidence type="ECO:0000256" key="1">
    <source>
        <dbReference type="ARBA" id="ARBA00004651"/>
    </source>
</evidence>
<feature type="transmembrane region" description="Helical" evidence="9">
    <location>
        <begin position="337"/>
        <end position="361"/>
    </location>
</feature>
<dbReference type="Pfam" id="PF05425">
    <property type="entry name" value="CopD"/>
    <property type="match status" value="1"/>
</dbReference>
<dbReference type="InterPro" id="IPR014755">
    <property type="entry name" value="Cu-Rt/internalin_Ig-like"/>
</dbReference>
<evidence type="ECO:0000256" key="10">
    <source>
        <dbReference type="SAM" id="SignalP"/>
    </source>
</evidence>
<keyword evidence="2" id="KW-1003">Cell membrane</keyword>
<dbReference type="InterPro" id="IPR032694">
    <property type="entry name" value="CopC/D"/>
</dbReference>
<dbReference type="InterPro" id="IPR007348">
    <property type="entry name" value="CopC_dom"/>
</dbReference>
<evidence type="ECO:0000313" key="13">
    <source>
        <dbReference type="EMBL" id="NGM13939.1"/>
    </source>
</evidence>
<evidence type="ECO:0000256" key="8">
    <source>
        <dbReference type="ARBA" id="ARBA00023136"/>
    </source>
</evidence>
<comment type="caution">
    <text evidence="13">The sequence shown here is derived from an EMBL/GenBank/DDBJ whole genome shotgun (WGS) entry which is preliminary data.</text>
</comment>
<dbReference type="Proteomes" id="UP000478148">
    <property type="component" value="Unassembled WGS sequence"/>
</dbReference>
<feature type="domain" description="CopC" evidence="11">
    <location>
        <begin position="31"/>
        <end position="124"/>
    </location>
</feature>
<evidence type="ECO:0000256" key="9">
    <source>
        <dbReference type="SAM" id="Phobius"/>
    </source>
</evidence>
<feature type="transmembrane region" description="Helical" evidence="9">
    <location>
        <begin position="300"/>
        <end position="325"/>
    </location>
</feature>
<gene>
    <name evidence="13" type="ORF">ENC19_15325</name>
</gene>
<keyword evidence="4" id="KW-0479">Metal-binding</keyword>
<feature type="signal peptide" evidence="10">
    <location>
        <begin position="1"/>
        <end position="30"/>
    </location>
</feature>
<dbReference type="Gene3D" id="2.60.40.1220">
    <property type="match status" value="1"/>
</dbReference>
<organism evidence="13 14">
    <name type="scientific">Verrucosispora sioxanthis</name>
    <dbReference type="NCBI Taxonomy" id="2499994"/>
    <lineage>
        <taxon>Bacteria</taxon>
        <taxon>Bacillati</taxon>
        <taxon>Actinomycetota</taxon>
        <taxon>Actinomycetes</taxon>
        <taxon>Micromonosporales</taxon>
        <taxon>Micromonosporaceae</taxon>
        <taxon>Micromonospora</taxon>
    </lineage>
</organism>
<feature type="transmembrane region" description="Helical" evidence="9">
    <location>
        <begin position="153"/>
        <end position="173"/>
    </location>
</feature>
<proteinExistence type="predicted"/>
<feature type="domain" description="Copper resistance protein D" evidence="12">
    <location>
        <begin position="335"/>
        <end position="432"/>
    </location>
</feature>
<evidence type="ECO:0000259" key="12">
    <source>
        <dbReference type="Pfam" id="PF05425"/>
    </source>
</evidence>
<dbReference type="GO" id="GO:0006825">
    <property type="term" value="P:copper ion transport"/>
    <property type="evidence" value="ECO:0007669"/>
    <property type="project" value="InterPro"/>
</dbReference>
<comment type="subcellular location">
    <subcellularLocation>
        <location evidence="1">Cell membrane</location>
        <topology evidence="1">Multi-pass membrane protein</topology>
    </subcellularLocation>
</comment>
<dbReference type="PANTHER" id="PTHR34820">
    <property type="entry name" value="INNER MEMBRANE PROTEIN YEBZ"/>
    <property type="match status" value="1"/>
</dbReference>
<dbReference type="InterPro" id="IPR008457">
    <property type="entry name" value="Cu-R_CopD_dom"/>
</dbReference>
<dbReference type="GO" id="GO:0046688">
    <property type="term" value="P:response to copper ion"/>
    <property type="evidence" value="ECO:0007669"/>
    <property type="project" value="InterPro"/>
</dbReference>
<feature type="transmembrane region" description="Helical" evidence="9">
    <location>
        <begin position="185"/>
        <end position="209"/>
    </location>
</feature>
<evidence type="ECO:0000259" key="11">
    <source>
        <dbReference type="Pfam" id="PF04234"/>
    </source>
</evidence>
<reference evidence="13 14" key="1">
    <citation type="submission" date="2020-02" db="EMBL/GenBank/DDBJ databases">
        <title>Draft Genome Sequence of Verrucosispora sp. Strain CWR15, Isolated from Gulf of Mexico Sponge.</title>
        <authorList>
            <person name="Kennedy S.J."/>
            <person name="Cella E."/>
            <person name="Azarian T."/>
            <person name="Baker B.J."/>
            <person name="Shaw L.N."/>
        </authorList>
    </citation>
    <scope>NUCLEOTIDE SEQUENCE [LARGE SCALE GENOMIC DNA]</scope>
    <source>
        <strain evidence="13 14">CWR15</strain>
    </source>
</reference>
<dbReference type="GO" id="GO:0005886">
    <property type="term" value="C:plasma membrane"/>
    <property type="evidence" value="ECO:0007669"/>
    <property type="project" value="UniProtKB-SubCell"/>
</dbReference>
<feature type="transmembrane region" description="Helical" evidence="9">
    <location>
        <begin position="373"/>
        <end position="393"/>
    </location>
</feature>
<dbReference type="AlphaFoldDB" id="A0A6M1L097"/>
<dbReference type="SUPFAM" id="SSF81296">
    <property type="entry name" value="E set domains"/>
    <property type="match status" value="1"/>
</dbReference>
<dbReference type="PANTHER" id="PTHR34820:SF4">
    <property type="entry name" value="INNER MEMBRANE PROTEIN YEBZ"/>
    <property type="match status" value="1"/>
</dbReference>
<keyword evidence="5 10" id="KW-0732">Signal</keyword>
<feature type="transmembrane region" description="Helical" evidence="9">
    <location>
        <begin position="414"/>
        <end position="433"/>
    </location>
</feature>
<keyword evidence="3 9" id="KW-0812">Transmembrane</keyword>
<keyword evidence="7" id="KW-0186">Copper</keyword>
<dbReference type="RefSeq" id="WP_164447840.1">
    <property type="nucleotide sequence ID" value="NZ_SAIY01000004.1"/>
</dbReference>
<evidence type="ECO:0000256" key="4">
    <source>
        <dbReference type="ARBA" id="ARBA00022723"/>
    </source>
</evidence>
<protein>
    <submittedName>
        <fullName evidence="13">Copper resistance protein CopC/CopD</fullName>
    </submittedName>
</protein>
<evidence type="ECO:0000256" key="3">
    <source>
        <dbReference type="ARBA" id="ARBA00022692"/>
    </source>
</evidence>
<evidence type="ECO:0000256" key="5">
    <source>
        <dbReference type="ARBA" id="ARBA00022729"/>
    </source>
</evidence>
<evidence type="ECO:0000256" key="6">
    <source>
        <dbReference type="ARBA" id="ARBA00022989"/>
    </source>
</evidence>
<evidence type="ECO:0000313" key="14">
    <source>
        <dbReference type="Proteomes" id="UP000478148"/>
    </source>
</evidence>
<sequence length="557" mass="57351">MTARTRAAALLGLILTALCAALGPAGPAAAHAVVVATTPQRDEVLGYAPREVLVTFSETIAVVPGRVQVLAPDGKRINVGEPEVRDRTIRITLRPSDRPLGTYLVSYRVISADSHPVAGSFTFAAGAPSATPPEPALAESESPAGVLVPAAKYLGYLGLLLAVGPPLLAATMWPRRRSRRGATATALVGLGLVAAGTLGTWVGQAAQVVGAPVGQLSPADLRAVADSDVGVVLAARLALIGLAAALLPAVLRRVGERSSTGRGVAGRMRGAALAAVGLAGFVTWPLAGHPVASPLPPVSIALGTLHVAGVTAWLGGLIALTVFLLRGTHQRVLARILPAWSRLATLAVAWLVAAGLGQAVIELGRPAALWESTYGRLLLAKAVLLAGVLAVAAGQRRLIRRRVAAARPRWVARAAGVELAVTAVVLALTAVLVQTPPGRSVGTAADGVSREGVAQSLTTDLFTLQFDIYPAVAGTTNSLHAYVYTPQAKELPVAEWTVTAALPEAGIEPITVDVFALEPHHGSAEIHFPVAGDWTLRVSARTSEIDRSTATTTVTIR</sequence>